<proteinExistence type="predicted"/>
<dbReference type="PATRIC" id="fig|997881.3.peg.3535"/>
<dbReference type="InterPro" id="IPR043504">
    <property type="entry name" value="Peptidase_S1_PA_chymotrypsin"/>
</dbReference>
<accession>I9VG90</accession>
<name>I9VG90_BACFG</name>
<sequence>MRNIGAIPSITYKVECGTERGTAFFVDAHRLLTAYHVVGSAQNGNPIYVEIGGMAYECELTIVKQGKDIAILKLKDETVIHSCGSLLSMPIEAKTHFRFWGYPNTVIGKAVGQSVKIRVDETYVALPGDFDAYAVFEDEKHITKYEGFSGSPVYADSDKIIGIVTDILDSHIGFISIKSVEDELKSQGVSIESDYIEFQEVAYGRKECAEKLYKQITLAGNRYKPKLDVPNQSLETLFANLWDIRDLEKHEETLRKSKQVFLDLRKANPKLFATSVDETLPELDYNIGMQRDVEYLKRHNDSNWKTIEDALKKESLYWKLIRDAIHYVANRQEKVYCIYGPAGCGKTHNVCSIASQLIKETNVYLCFGIQFNKNKEGIIAEIRKIFNFENENYLEELQNRAENDAANIGTRRYVFIIDALNEGLDDLYWRESLGVLKEEFDKYTNMALVVTVRKPFQEKYELNRWSYRMQHLPGLDNSQDVVNKYFEAYQIDYKKHLSGFKNGLFLNIFCETYASMPYYDRRWLGSLWVLYRQYIHMRERTVAEALDEDPEQNITWHYLCRLVHLSVFSYKFHPITRTKARTVSNQLCRNRTWSKSLLYTLISNGLLLADWTYQTNSVDEKTVVKFEYEQMEDVMRAIAFLSTKSDEQTKISQLKEWIKSYERGTLCEEGFYQFLTYITILWPERFEKKEIIEEKRIRNNTLLQQCFIEGLEWHFLPVEQGVLDEFWQDAENTLGYRFVFGVPLHSLNGFLKTLHQSLNALIQADLDFKWTPVVNEYYEESVLYTEDVNEQEYKTEAYLLVWCGASSHPVIKAHAKRKLCRILCNHSNLFELLIHDFHSAKDTYILDGLYNAVYGALLLLRDVDLSNTVSLLIYDYHFQDKQPVEDVRVREWLLKILLFTKTQKDGIDRFSKALPPYKPQEGIDLETIEIGEDYFGRTQGSKKLRFSLCGFSDFHHYILGFNSNYESRIYTLMPHEQNDRPSMLPLVQLKSMVAQKISSMGWNDQLGELDNGVYSTSRYDNLRERIGKKYQWKALFAVEAQLMDRFAVADRWCFGEDDNKRILRPPYPWYSSTLNDFDVTMTTGLIDDDDIADVLDKQSPFMINKQMADADWVEQPVTTADCQHFFVGEDSKWVLLFQIFSEFPTDGEHKDAYLSYETFFVRNQDVQKFDMWIVKQNFSGRYMPTSGQDISIRLLEYPWMLPYVNKEHEDWESVLDGNGKCPCLVMLTNYTQLQEEAMGLGDEYKGENMLPCPELMSTMQLHFKSHACFTYGKDDRLASFYASTIHYRAGIPKGLHIRRTVLEEFLHTKGYTMYWIISAERQLIVGAAAAPKYKTYSFCAKYGEGGKVNWIKE</sequence>
<dbReference type="Gene3D" id="3.40.50.300">
    <property type="entry name" value="P-loop containing nucleotide triphosphate hydrolases"/>
    <property type="match status" value="1"/>
</dbReference>
<reference evidence="1 2" key="1">
    <citation type="submission" date="2012-02" db="EMBL/GenBank/DDBJ databases">
        <title>The Genome Sequence of Bacteroides fragilis CL05T12C13.</title>
        <authorList>
            <consortium name="The Broad Institute Genome Sequencing Platform"/>
            <person name="Earl A."/>
            <person name="Ward D."/>
            <person name="Feldgarden M."/>
            <person name="Gevers D."/>
            <person name="Zitomersky N.L."/>
            <person name="Coyne M.J."/>
            <person name="Comstock L.E."/>
            <person name="Young S.K."/>
            <person name="Zeng Q."/>
            <person name="Gargeya S."/>
            <person name="Fitzgerald M."/>
            <person name="Haas B."/>
            <person name="Abouelleil A."/>
            <person name="Alvarado L."/>
            <person name="Arachchi H.M."/>
            <person name="Berlin A."/>
            <person name="Chapman S.B."/>
            <person name="Gearin G."/>
            <person name="Goldberg J."/>
            <person name="Griggs A."/>
            <person name="Gujja S."/>
            <person name="Hansen M."/>
            <person name="Heiman D."/>
            <person name="Howarth C."/>
            <person name="Larimer J."/>
            <person name="Lui A."/>
            <person name="MacDonald P.J.P."/>
            <person name="McCowen C."/>
            <person name="Montmayeur A."/>
            <person name="Murphy C."/>
            <person name="Neiman D."/>
            <person name="Pearson M."/>
            <person name="Priest M."/>
            <person name="Roberts A."/>
            <person name="Saif S."/>
            <person name="Shea T."/>
            <person name="Sisk P."/>
            <person name="Stolte C."/>
            <person name="Sykes S."/>
            <person name="Wortman J."/>
            <person name="Nusbaum C."/>
            <person name="Birren B."/>
        </authorList>
    </citation>
    <scope>NUCLEOTIDE SEQUENCE [LARGE SCALE GENOMIC DNA]</scope>
    <source>
        <strain evidence="1 2">CL05T12C13</strain>
    </source>
</reference>
<dbReference type="SUPFAM" id="SSF50494">
    <property type="entry name" value="Trypsin-like serine proteases"/>
    <property type="match status" value="1"/>
</dbReference>
<dbReference type="InterPro" id="IPR009003">
    <property type="entry name" value="Peptidase_S1_PA"/>
</dbReference>
<organism evidence="1 2">
    <name type="scientific">Bacteroides fragilis CL05T12C13</name>
    <dbReference type="NCBI Taxonomy" id="997881"/>
    <lineage>
        <taxon>Bacteria</taxon>
        <taxon>Pseudomonadati</taxon>
        <taxon>Bacteroidota</taxon>
        <taxon>Bacteroidia</taxon>
        <taxon>Bacteroidales</taxon>
        <taxon>Bacteroidaceae</taxon>
        <taxon>Bacteroides</taxon>
    </lineage>
</organism>
<dbReference type="RefSeq" id="WP_005803321.1">
    <property type="nucleotide sequence ID" value="NZ_JH724196.1"/>
</dbReference>
<comment type="caution">
    <text evidence="1">The sequence shown here is derived from an EMBL/GenBank/DDBJ whole genome shotgun (WGS) entry which is preliminary data.</text>
</comment>
<protein>
    <submittedName>
        <fullName evidence="1">Uncharacterized protein</fullName>
    </submittedName>
</protein>
<dbReference type="EMBL" id="AGXP01000035">
    <property type="protein sequence ID" value="EIY94576.1"/>
    <property type="molecule type" value="Genomic_DNA"/>
</dbReference>
<evidence type="ECO:0000313" key="2">
    <source>
        <dbReference type="Proteomes" id="UP000003917"/>
    </source>
</evidence>
<dbReference type="Gene3D" id="2.40.10.10">
    <property type="entry name" value="Trypsin-like serine proteases"/>
    <property type="match status" value="2"/>
</dbReference>
<evidence type="ECO:0000313" key="1">
    <source>
        <dbReference type="EMBL" id="EIY94576.1"/>
    </source>
</evidence>
<dbReference type="Proteomes" id="UP000003917">
    <property type="component" value="Unassembled WGS sequence"/>
</dbReference>
<dbReference type="InterPro" id="IPR027417">
    <property type="entry name" value="P-loop_NTPase"/>
</dbReference>
<gene>
    <name evidence="1" type="ORF">HMPREF1080_03347</name>
</gene>
<dbReference type="SUPFAM" id="SSF52540">
    <property type="entry name" value="P-loop containing nucleoside triphosphate hydrolases"/>
    <property type="match status" value="1"/>
</dbReference>
<dbReference type="HOGENOM" id="CLU_257787_0_0_10"/>
<dbReference type="Pfam" id="PF13365">
    <property type="entry name" value="Trypsin_2"/>
    <property type="match status" value="1"/>
</dbReference>